<sequence>LTHHTALIFDVYGTLIDWESGIHTALAASTPSLPLPATWTRADVLRAFGAVEADLQAQHPAMPYSALLAAAHLALRRRLEALLDPDPDPDADADAGAGNSDRDRAAAEQAAAARFAASIATWPVFPDTPRALRTLAEHFTLLALSNASFPAPSIPDPPTPFTSLLTAQDLGAYKPSPTTFSRALAHLQHAHNAPPARVLAVAQSLFHDHAPARAAGLARGVWIDRRGAVMG</sequence>
<feature type="compositionally biased region" description="Acidic residues" evidence="2">
    <location>
        <begin position="84"/>
        <end position="93"/>
    </location>
</feature>
<dbReference type="Pfam" id="PF00702">
    <property type="entry name" value="Hydrolase"/>
    <property type="match status" value="1"/>
</dbReference>
<feature type="region of interest" description="Disordered" evidence="2">
    <location>
        <begin position="84"/>
        <end position="107"/>
    </location>
</feature>
<name>W4JYW6_HETIT</name>
<feature type="non-terminal residue" evidence="3">
    <location>
        <position position="1"/>
    </location>
</feature>
<protein>
    <recommendedName>
        <fullName evidence="5">Haloacid dehalogenase</fullName>
    </recommendedName>
</protein>
<dbReference type="InterPro" id="IPR051540">
    <property type="entry name" value="S-2-haloacid_dehalogenase"/>
</dbReference>
<dbReference type="EMBL" id="KI925462">
    <property type="protein sequence ID" value="ETW78066.1"/>
    <property type="molecule type" value="Genomic_DNA"/>
</dbReference>
<dbReference type="HOGENOM" id="CLU_045011_3_2_1"/>
<dbReference type="KEGG" id="hir:HETIRDRAFT_241862"/>
<gene>
    <name evidence="3" type="ORF">HETIRDRAFT_241862</name>
</gene>
<dbReference type="SUPFAM" id="SSF56784">
    <property type="entry name" value="HAD-like"/>
    <property type="match status" value="1"/>
</dbReference>
<reference evidence="3 4" key="1">
    <citation type="journal article" date="2012" name="New Phytol.">
        <title>Insight into trade-off between wood decay and parasitism from the genome of a fungal forest pathogen.</title>
        <authorList>
            <person name="Olson A."/>
            <person name="Aerts A."/>
            <person name="Asiegbu F."/>
            <person name="Belbahri L."/>
            <person name="Bouzid O."/>
            <person name="Broberg A."/>
            <person name="Canback B."/>
            <person name="Coutinho P.M."/>
            <person name="Cullen D."/>
            <person name="Dalman K."/>
            <person name="Deflorio G."/>
            <person name="van Diepen L.T."/>
            <person name="Dunand C."/>
            <person name="Duplessis S."/>
            <person name="Durling M."/>
            <person name="Gonthier P."/>
            <person name="Grimwood J."/>
            <person name="Fossdal C.G."/>
            <person name="Hansson D."/>
            <person name="Henrissat B."/>
            <person name="Hietala A."/>
            <person name="Himmelstrand K."/>
            <person name="Hoffmeister D."/>
            <person name="Hogberg N."/>
            <person name="James T.Y."/>
            <person name="Karlsson M."/>
            <person name="Kohler A."/>
            <person name="Kues U."/>
            <person name="Lee Y.H."/>
            <person name="Lin Y.C."/>
            <person name="Lind M."/>
            <person name="Lindquist E."/>
            <person name="Lombard V."/>
            <person name="Lucas S."/>
            <person name="Lunden K."/>
            <person name="Morin E."/>
            <person name="Murat C."/>
            <person name="Park J."/>
            <person name="Raffaello T."/>
            <person name="Rouze P."/>
            <person name="Salamov A."/>
            <person name="Schmutz J."/>
            <person name="Solheim H."/>
            <person name="Stahlberg J."/>
            <person name="Velez H."/>
            <person name="de Vries R.P."/>
            <person name="Wiebenga A."/>
            <person name="Woodward S."/>
            <person name="Yakovlev I."/>
            <person name="Garbelotto M."/>
            <person name="Martin F."/>
            <person name="Grigoriev I.V."/>
            <person name="Stenlid J."/>
        </authorList>
    </citation>
    <scope>NUCLEOTIDE SEQUENCE [LARGE SCALE GENOMIC DNA]</scope>
    <source>
        <strain evidence="3 4">TC 32-1</strain>
    </source>
</reference>
<evidence type="ECO:0000313" key="3">
    <source>
        <dbReference type="EMBL" id="ETW78066.1"/>
    </source>
</evidence>
<dbReference type="PANTHER" id="PTHR43316">
    <property type="entry name" value="HYDROLASE, HALOACID DELAHOGENASE-RELATED"/>
    <property type="match status" value="1"/>
</dbReference>
<dbReference type="eggNOG" id="ENOG502S0RM">
    <property type="taxonomic scope" value="Eukaryota"/>
</dbReference>
<evidence type="ECO:0000256" key="2">
    <source>
        <dbReference type="SAM" id="MobiDB-lite"/>
    </source>
</evidence>
<dbReference type="Gene3D" id="3.40.50.1000">
    <property type="entry name" value="HAD superfamily/HAD-like"/>
    <property type="match status" value="1"/>
</dbReference>
<dbReference type="GO" id="GO:0016787">
    <property type="term" value="F:hydrolase activity"/>
    <property type="evidence" value="ECO:0007669"/>
    <property type="project" value="UniProtKB-KW"/>
</dbReference>
<dbReference type="InterPro" id="IPR023214">
    <property type="entry name" value="HAD_sf"/>
</dbReference>
<dbReference type="GeneID" id="20668907"/>
<dbReference type="InterPro" id="IPR036412">
    <property type="entry name" value="HAD-like_sf"/>
</dbReference>
<feature type="non-terminal residue" evidence="3">
    <location>
        <position position="231"/>
    </location>
</feature>
<keyword evidence="1" id="KW-0378">Hydrolase</keyword>
<evidence type="ECO:0000313" key="4">
    <source>
        <dbReference type="Proteomes" id="UP000030671"/>
    </source>
</evidence>
<dbReference type="PANTHER" id="PTHR43316:SF9">
    <property type="entry name" value="ACID DEHALOGENASE, PUTATIVE (AFU_ORTHOLOGUE AFUA_6G14460)-RELATED"/>
    <property type="match status" value="1"/>
</dbReference>
<accession>W4JYW6</accession>
<dbReference type="Proteomes" id="UP000030671">
    <property type="component" value="Unassembled WGS sequence"/>
</dbReference>
<dbReference type="AlphaFoldDB" id="W4JYW6"/>
<evidence type="ECO:0008006" key="5">
    <source>
        <dbReference type="Google" id="ProtNLM"/>
    </source>
</evidence>
<keyword evidence="4" id="KW-1185">Reference proteome</keyword>
<proteinExistence type="predicted"/>
<dbReference type="InParanoid" id="W4JYW6"/>
<evidence type="ECO:0000256" key="1">
    <source>
        <dbReference type="ARBA" id="ARBA00022801"/>
    </source>
</evidence>
<dbReference type="Gene3D" id="1.10.150.750">
    <property type="match status" value="1"/>
</dbReference>
<dbReference type="OrthoDB" id="20198at2759"/>
<organism evidence="3 4">
    <name type="scientific">Heterobasidion irregulare (strain TC 32-1)</name>
    <dbReference type="NCBI Taxonomy" id="747525"/>
    <lineage>
        <taxon>Eukaryota</taxon>
        <taxon>Fungi</taxon>
        <taxon>Dikarya</taxon>
        <taxon>Basidiomycota</taxon>
        <taxon>Agaricomycotina</taxon>
        <taxon>Agaricomycetes</taxon>
        <taxon>Russulales</taxon>
        <taxon>Bondarzewiaceae</taxon>
        <taxon>Heterobasidion</taxon>
        <taxon>Heterobasidion annosum species complex</taxon>
    </lineage>
</organism>
<dbReference type="RefSeq" id="XP_009550068.1">
    <property type="nucleotide sequence ID" value="XM_009551773.1"/>
</dbReference>